<evidence type="ECO:0000313" key="1">
    <source>
        <dbReference type="EMBL" id="KAH7863546.1"/>
    </source>
</evidence>
<dbReference type="Proteomes" id="UP000828048">
    <property type="component" value="Chromosome 12"/>
</dbReference>
<name>A0ACB7ZCQ9_9ERIC</name>
<accession>A0ACB7ZCQ9</accession>
<reference evidence="1 2" key="1">
    <citation type="journal article" date="2021" name="Hortic Res">
        <title>High-quality reference genome and annotation aids understanding of berry development for evergreen blueberry (Vaccinium darrowii).</title>
        <authorList>
            <person name="Yu J."/>
            <person name="Hulse-Kemp A.M."/>
            <person name="Babiker E."/>
            <person name="Staton M."/>
        </authorList>
    </citation>
    <scope>NUCLEOTIDE SEQUENCE [LARGE SCALE GENOMIC DNA]</scope>
    <source>
        <strain evidence="2">cv. NJ 8807/NJ 8810</strain>
        <tissue evidence="1">Young leaf</tissue>
    </source>
</reference>
<dbReference type="EMBL" id="CM037162">
    <property type="protein sequence ID" value="KAH7863546.1"/>
    <property type="molecule type" value="Genomic_DNA"/>
</dbReference>
<gene>
    <name evidence="1" type="ORF">Vadar_018920</name>
</gene>
<evidence type="ECO:0000313" key="2">
    <source>
        <dbReference type="Proteomes" id="UP000828048"/>
    </source>
</evidence>
<proteinExistence type="predicted"/>
<organism evidence="1 2">
    <name type="scientific">Vaccinium darrowii</name>
    <dbReference type="NCBI Taxonomy" id="229202"/>
    <lineage>
        <taxon>Eukaryota</taxon>
        <taxon>Viridiplantae</taxon>
        <taxon>Streptophyta</taxon>
        <taxon>Embryophyta</taxon>
        <taxon>Tracheophyta</taxon>
        <taxon>Spermatophyta</taxon>
        <taxon>Magnoliopsida</taxon>
        <taxon>eudicotyledons</taxon>
        <taxon>Gunneridae</taxon>
        <taxon>Pentapetalae</taxon>
        <taxon>asterids</taxon>
        <taxon>Ericales</taxon>
        <taxon>Ericaceae</taxon>
        <taxon>Vaccinioideae</taxon>
        <taxon>Vaccinieae</taxon>
        <taxon>Vaccinium</taxon>
    </lineage>
</organism>
<sequence>METFAQDLLAINIFSGVDSSHESHFQGASSHNLVGETEASFADGGGIQLEGSGRRFSLDEVLKATLNFHHALIIGTGGFGKVYKGYIHDGAATTILTIKRLNAESKQGAEEFWTEVTLLSKLRHTHLVSLIGYCNEGHEMILVYEYIASGTLANHLYKTSGGKSVLCGRPPVDNRLKKEQVSLILWAKMYIKKGNLDEIIDSSLKRETTLRNLKYFAKLANKCLHDQPKERPTMAKVVESLEIALVSHEHKGRSQGTIAKAFQDINLVPKGMGRWWRDGGESSKHSSLKPLSDDLTLGTAESHISPSGYRSFSLEEIHAATNGFDQGLLISLDASFRLYKGCMLGGTLVVVKRYQPIELTQFVKEVLDAEIQVPSLTPHPNVVSLIGFCYEKQESILVYEYMANGTLSSHLLGTDDNLLPWQKRLEICIDIARGLKHLQTNVEQEVIDRSIKPSNIYLDDRWVAKVAAFELSKPNPTRKWHGTMRTKKLYVYSLGAVLVDVLCAKKPHNLDEDLLVPWFCVCLRRGTIDDFIGPYLMGKIAPECFRQYVNIALSCLVRRPSMDVVLGRLQSTLQLQAAWENSIEVGDELHVANVPGSYKMGFLDGEFRIGEHRICDLVPYWPDGIPYGSDTVKNLISDFC</sequence>
<comment type="caution">
    <text evidence="1">The sequence shown here is derived from an EMBL/GenBank/DDBJ whole genome shotgun (WGS) entry which is preliminary data.</text>
</comment>
<keyword evidence="2" id="KW-1185">Reference proteome</keyword>
<protein>
    <submittedName>
        <fullName evidence="1">Uncharacterized protein</fullName>
    </submittedName>
</protein>